<dbReference type="Proteomes" id="UP000198589">
    <property type="component" value="Unassembled WGS sequence"/>
</dbReference>
<keyword evidence="3" id="KW-1185">Reference proteome</keyword>
<accession>A0A1I2GJ62</accession>
<evidence type="ECO:0000313" key="2">
    <source>
        <dbReference type="EMBL" id="SFF17625.1"/>
    </source>
</evidence>
<sequence>MTDTRPATRIVELPTPWLREHMHEALTIYGLAMGYDSGVVAGRYGYAIQHTERPGFRAVGAFAQTSEGEQLVGFGYGYVVAPGQWWHDQVRAALDRRTAKKWLPDAFEVCELHVHPDSQSRGLGRRLLHALVAGIPQPAALLSTPDADTKAFRLYHADGFVDLARGYHFPGDARPFAILGARLPLRPLHPDAGDRANT</sequence>
<dbReference type="OrthoDB" id="3692150at2"/>
<organism evidence="2 3">
    <name type="scientific">Blastococcus tunisiensis</name>
    <dbReference type="NCBI Taxonomy" id="1798228"/>
    <lineage>
        <taxon>Bacteria</taxon>
        <taxon>Bacillati</taxon>
        <taxon>Actinomycetota</taxon>
        <taxon>Actinomycetes</taxon>
        <taxon>Geodermatophilales</taxon>
        <taxon>Geodermatophilaceae</taxon>
        <taxon>Blastococcus</taxon>
    </lineage>
</organism>
<protein>
    <submittedName>
        <fullName evidence="2">Acetyltransferase (GNAT) family protein</fullName>
    </submittedName>
</protein>
<feature type="domain" description="N-acetyltransferase" evidence="1">
    <location>
        <begin position="61"/>
        <end position="160"/>
    </location>
</feature>
<dbReference type="InterPro" id="IPR000182">
    <property type="entry name" value="GNAT_dom"/>
</dbReference>
<evidence type="ECO:0000259" key="1">
    <source>
        <dbReference type="Pfam" id="PF00583"/>
    </source>
</evidence>
<dbReference type="STRING" id="1798228.SAMN05216574_109217"/>
<keyword evidence="2" id="KW-0808">Transferase</keyword>
<gene>
    <name evidence="2" type="ORF">SAMN05216574_109217</name>
</gene>
<proteinExistence type="predicted"/>
<dbReference type="RefSeq" id="WP_092199403.1">
    <property type="nucleotide sequence ID" value="NZ_FOND01000009.1"/>
</dbReference>
<dbReference type="Gene3D" id="3.40.630.30">
    <property type="match status" value="1"/>
</dbReference>
<dbReference type="InterPro" id="IPR016181">
    <property type="entry name" value="Acyl_CoA_acyltransferase"/>
</dbReference>
<dbReference type="EMBL" id="FOND01000009">
    <property type="protein sequence ID" value="SFF17625.1"/>
    <property type="molecule type" value="Genomic_DNA"/>
</dbReference>
<dbReference type="CDD" id="cd04301">
    <property type="entry name" value="NAT_SF"/>
    <property type="match status" value="1"/>
</dbReference>
<evidence type="ECO:0000313" key="3">
    <source>
        <dbReference type="Proteomes" id="UP000198589"/>
    </source>
</evidence>
<dbReference type="GO" id="GO:0016747">
    <property type="term" value="F:acyltransferase activity, transferring groups other than amino-acyl groups"/>
    <property type="evidence" value="ECO:0007669"/>
    <property type="project" value="InterPro"/>
</dbReference>
<dbReference type="AlphaFoldDB" id="A0A1I2GJ62"/>
<dbReference type="SUPFAM" id="SSF55729">
    <property type="entry name" value="Acyl-CoA N-acyltransferases (Nat)"/>
    <property type="match status" value="1"/>
</dbReference>
<name>A0A1I2GJ62_9ACTN</name>
<dbReference type="Pfam" id="PF00583">
    <property type="entry name" value="Acetyltransf_1"/>
    <property type="match status" value="1"/>
</dbReference>
<reference evidence="3" key="1">
    <citation type="submission" date="2016-10" db="EMBL/GenBank/DDBJ databases">
        <authorList>
            <person name="Varghese N."/>
            <person name="Submissions S."/>
        </authorList>
    </citation>
    <scope>NUCLEOTIDE SEQUENCE [LARGE SCALE GENOMIC DNA]</scope>
    <source>
        <strain evidence="3">DSM 46838</strain>
    </source>
</reference>